<dbReference type="UniPathway" id="UPA00219"/>
<feature type="active site" description="Proton donor" evidence="12">
    <location>
        <position position="119"/>
    </location>
</feature>
<dbReference type="GO" id="GO:0071555">
    <property type="term" value="P:cell wall organization"/>
    <property type="evidence" value="ECO:0007669"/>
    <property type="project" value="UniProtKB-KW"/>
</dbReference>
<evidence type="ECO:0000256" key="8">
    <source>
        <dbReference type="ARBA" id="ARBA00023306"/>
    </source>
</evidence>
<feature type="modified residue" description="2-(S-cysteinyl)pyruvic acid O-phosphothioketal" evidence="12">
    <location>
        <position position="119"/>
    </location>
</feature>
<dbReference type="InterPro" id="IPR013792">
    <property type="entry name" value="RNA3'P_cycl/enolpyr_Trfase_a/b"/>
</dbReference>
<feature type="binding site" evidence="12">
    <location>
        <begin position="25"/>
        <end position="26"/>
    </location>
    <ligand>
        <name>phosphoenolpyruvate</name>
        <dbReference type="ChEBI" id="CHEBI:58702"/>
    </ligand>
</feature>
<comment type="caution">
    <text evidence="14">The sequence shown here is derived from an EMBL/GenBank/DDBJ whole genome shotgun (WGS) entry which is preliminary data.</text>
</comment>
<comment type="function">
    <text evidence="12">Cell wall formation. Adds enolpyruvyl to UDP-N-acetylglucosamine.</text>
</comment>
<dbReference type="GO" id="GO:0005737">
    <property type="term" value="C:cytoplasm"/>
    <property type="evidence" value="ECO:0007669"/>
    <property type="project" value="UniProtKB-SubCell"/>
</dbReference>
<dbReference type="InterPro" id="IPR036968">
    <property type="entry name" value="Enolpyruvate_Tfrase_sf"/>
</dbReference>
<gene>
    <name evidence="12 14" type="primary">murA</name>
    <name evidence="14" type="ORF">F9B85_02255</name>
</gene>
<accession>A0A6I0F3E0</accession>
<keyword evidence="12" id="KW-0670">Pyruvate</keyword>
<evidence type="ECO:0000256" key="10">
    <source>
        <dbReference type="ARBA" id="ARBA00038367"/>
    </source>
</evidence>
<dbReference type="CDD" id="cd01555">
    <property type="entry name" value="UdpNAET"/>
    <property type="match status" value="1"/>
</dbReference>
<dbReference type="NCBIfam" id="NF006873">
    <property type="entry name" value="PRK09369.1"/>
    <property type="match status" value="1"/>
</dbReference>
<keyword evidence="8 12" id="KW-0131">Cell cycle</keyword>
<dbReference type="Pfam" id="PF00275">
    <property type="entry name" value="EPSP_synthase"/>
    <property type="match status" value="1"/>
</dbReference>
<keyword evidence="15" id="KW-1185">Reference proteome</keyword>
<comment type="caution">
    <text evidence="12">Lacks conserved residue(s) required for the propagation of feature annotation.</text>
</comment>
<keyword evidence="3 12" id="KW-0963">Cytoplasm</keyword>
<dbReference type="Proteomes" id="UP000468766">
    <property type="component" value="Unassembled WGS sequence"/>
</dbReference>
<evidence type="ECO:0000256" key="11">
    <source>
        <dbReference type="ARBA" id="ARBA00047527"/>
    </source>
</evidence>
<feature type="binding site" evidence="12">
    <location>
        <position position="329"/>
    </location>
    <ligand>
        <name>UDP-N-acetyl-alpha-D-glucosamine</name>
        <dbReference type="ChEBI" id="CHEBI:57705"/>
    </ligand>
</feature>
<dbReference type="SUPFAM" id="SSF55205">
    <property type="entry name" value="EPT/RTPC-like"/>
    <property type="match status" value="1"/>
</dbReference>
<feature type="binding site" evidence="12">
    <location>
        <begin position="124"/>
        <end position="128"/>
    </location>
    <ligand>
        <name>UDP-N-acetyl-alpha-D-glucosamine</name>
        <dbReference type="ChEBI" id="CHEBI:57705"/>
    </ligand>
</feature>
<comment type="catalytic activity">
    <reaction evidence="11 12">
        <text>phosphoenolpyruvate + UDP-N-acetyl-alpha-D-glucosamine = UDP-N-acetyl-3-O-(1-carboxyvinyl)-alpha-D-glucosamine + phosphate</text>
        <dbReference type="Rhea" id="RHEA:18681"/>
        <dbReference type="ChEBI" id="CHEBI:43474"/>
        <dbReference type="ChEBI" id="CHEBI:57705"/>
        <dbReference type="ChEBI" id="CHEBI:58702"/>
        <dbReference type="ChEBI" id="CHEBI:68483"/>
        <dbReference type="EC" id="2.5.1.7"/>
    </reaction>
</comment>
<dbReference type="GO" id="GO:0009252">
    <property type="term" value="P:peptidoglycan biosynthetic process"/>
    <property type="evidence" value="ECO:0007669"/>
    <property type="project" value="UniProtKB-UniRule"/>
</dbReference>
<dbReference type="AlphaFoldDB" id="A0A6I0F3E0"/>
<dbReference type="NCBIfam" id="TIGR01072">
    <property type="entry name" value="murA"/>
    <property type="match status" value="1"/>
</dbReference>
<keyword evidence="7 12" id="KW-0573">Peptidoglycan synthesis</keyword>
<evidence type="ECO:0000256" key="9">
    <source>
        <dbReference type="ARBA" id="ARBA00023316"/>
    </source>
</evidence>
<evidence type="ECO:0000256" key="2">
    <source>
        <dbReference type="ARBA" id="ARBA00004752"/>
    </source>
</evidence>
<name>A0A6I0F3E0_9FIRM</name>
<dbReference type="PANTHER" id="PTHR43783">
    <property type="entry name" value="UDP-N-ACETYLGLUCOSAMINE 1-CARBOXYVINYLTRANSFERASE"/>
    <property type="match status" value="1"/>
</dbReference>
<evidence type="ECO:0000313" key="14">
    <source>
        <dbReference type="EMBL" id="KAB2954521.1"/>
    </source>
</evidence>
<proteinExistence type="inferred from homology"/>
<dbReference type="OrthoDB" id="9803760at2"/>
<evidence type="ECO:0000256" key="1">
    <source>
        <dbReference type="ARBA" id="ARBA00004496"/>
    </source>
</evidence>
<comment type="pathway">
    <text evidence="2 12">Cell wall biogenesis; peptidoglycan biosynthesis.</text>
</comment>
<evidence type="ECO:0000256" key="6">
    <source>
        <dbReference type="ARBA" id="ARBA00022960"/>
    </source>
</evidence>
<dbReference type="InterPro" id="IPR005750">
    <property type="entry name" value="UDP_GlcNAc_COvinyl_MurA"/>
</dbReference>
<evidence type="ECO:0000256" key="4">
    <source>
        <dbReference type="ARBA" id="ARBA00022618"/>
    </source>
</evidence>
<evidence type="ECO:0000313" key="15">
    <source>
        <dbReference type="Proteomes" id="UP000468766"/>
    </source>
</evidence>
<dbReference type="PANTHER" id="PTHR43783:SF1">
    <property type="entry name" value="UDP-N-ACETYLGLUCOSAMINE 1-CARBOXYVINYLTRANSFERASE"/>
    <property type="match status" value="1"/>
</dbReference>
<evidence type="ECO:0000256" key="3">
    <source>
        <dbReference type="ARBA" id="ARBA00022490"/>
    </source>
</evidence>
<evidence type="ECO:0000256" key="5">
    <source>
        <dbReference type="ARBA" id="ARBA00022679"/>
    </source>
</evidence>
<dbReference type="InterPro" id="IPR001986">
    <property type="entry name" value="Enolpyruvate_Tfrase_dom"/>
</dbReference>
<dbReference type="GO" id="GO:0019277">
    <property type="term" value="P:UDP-N-acetylgalactosamine biosynthetic process"/>
    <property type="evidence" value="ECO:0007669"/>
    <property type="project" value="InterPro"/>
</dbReference>
<feature type="binding site" evidence="12">
    <location>
        <position position="307"/>
    </location>
    <ligand>
        <name>UDP-N-acetyl-alpha-D-glucosamine</name>
        <dbReference type="ChEBI" id="CHEBI:57705"/>
    </ligand>
</feature>
<protein>
    <recommendedName>
        <fullName evidence="12">UDP-N-acetylglucosamine 1-carboxyvinyltransferase</fullName>
        <ecNumber evidence="12">2.5.1.7</ecNumber>
    </recommendedName>
    <alternativeName>
        <fullName evidence="12">Enoylpyruvate transferase</fullName>
    </alternativeName>
    <alternativeName>
        <fullName evidence="12">UDP-N-acetylglucosamine enolpyruvyl transferase</fullName>
        <shortName evidence="12">EPT</shortName>
    </alternativeName>
</protein>
<dbReference type="EMBL" id="WBXO01000001">
    <property type="protein sequence ID" value="KAB2954521.1"/>
    <property type="molecule type" value="Genomic_DNA"/>
</dbReference>
<keyword evidence="6 12" id="KW-0133">Cell shape</keyword>
<dbReference type="RefSeq" id="WP_151618045.1">
    <property type="nucleotide sequence ID" value="NZ_WBXO01000001.1"/>
</dbReference>
<keyword evidence="9 12" id="KW-0961">Cell wall biogenesis/degradation</keyword>
<evidence type="ECO:0000259" key="13">
    <source>
        <dbReference type="Pfam" id="PF00275"/>
    </source>
</evidence>
<dbReference type="GO" id="GO:0008360">
    <property type="term" value="P:regulation of cell shape"/>
    <property type="evidence" value="ECO:0007669"/>
    <property type="project" value="UniProtKB-KW"/>
</dbReference>
<dbReference type="InterPro" id="IPR050068">
    <property type="entry name" value="MurA_subfamily"/>
</dbReference>
<feature type="domain" description="Enolpyruvate transferase" evidence="13">
    <location>
        <begin position="10"/>
        <end position="408"/>
    </location>
</feature>
<sequence length="428" mass="46305">MSGERRISIKGGHPLEGTVRISGAKNAVLPILAASLMSTGPCRIKDVPNLTDVRVMIEVLSNLGVKVGWEKGTLIVDAKEARTDEVSADLMRRMRASNLVLGPLLSRFHRVRLSHPGGCSIGSRPMDLHLKGLHKMGARFVERFGYFEVEAERLKGADIHLDFPSVGATENLIMAACLAKGTTVIRNSAKEPEIIDLQNFLNALGAKVRGAGLDVIRIEGVSELGGGCHHVIPDRIEAGTFMVAAAITEGDVKITNVIPEHLEPVTAKLRETGVIVQEENDAIRVIGTKERKGIDLKTMPYPGFPTDMQPQMMALLAVSEGTSVISETIFENRFKHVDELRRMGANIRLEGRVAIIKGVDSLSGAFVEATDLRAGSALILAGLCAENGTVVEKIHHIERGYENLVDKLVALGASVQLDDTYVDDVYGE</sequence>
<organism evidence="14 15">
    <name type="scientific">Heliorestis acidaminivorans</name>
    <dbReference type="NCBI Taxonomy" id="553427"/>
    <lineage>
        <taxon>Bacteria</taxon>
        <taxon>Bacillati</taxon>
        <taxon>Bacillota</taxon>
        <taxon>Clostridia</taxon>
        <taxon>Eubacteriales</taxon>
        <taxon>Heliobacteriaceae</taxon>
        <taxon>Heliorestis</taxon>
    </lineage>
</organism>
<evidence type="ECO:0000256" key="12">
    <source>
        <dbReference type="HAMAP-Rule" id="MF_00111"/>
    </source>
</evidence>
<feature type="binding site" evidence="12">
    <location>
        <position position="95"/>
    </location>
    <ligand>
        <name>UDP-N-acetyl-alpha-D-glucosamine</name>
        <dbReference type="ChEBI" id="CHEBI:57705"/>
    </ligand>
</feature>
<dbReference type="HAMAP" id="MF_00111">
    <property type="entry name" value="MurA"/>
    <property type="match status" value="1"/>
</dbReference>
<dbReference type="GO" id="GO:0008760">
    <property type="term" value="F:UDP-N-acetylglucosamine 1-carboxyvinyltransferase activity"/>
    <property type="evidence" value="ECO:0007669"/>
    <property type="project" value="UniProtKB-UniRule"/>
</dbReference>
<comment type="similarity">
    <text evidence="10 12">Belongs to the EPSP synthase family. MurA subfamily.</text>
</comment>
<dbReference type="GO" id="GO:0051301">
    <property type="term" value="P:cell division"/>
    <property type="evidence" value="ECO:0007669"/>
    <property type="project" value="UniProtKB-KW"/>
</dbReference>
<keyword evidence="4 12" id="KW-0132">Cell division</keyword>
<reference evidence="14 15" key="1">
    <citation type="submission" date="2019-10" db="EMBL/GenBank/DDBJ databases">
        <title>Whole-genome sequence of the extremophile Heliorestis acidaminivorans DSM 24790.</title>
        <authorList>
            <person name="Kyndt J.A."/>
            <person name="Meyer T.E."/>
        </authorList>
    </citation>
    <scope>NUCLEOTIDE SEQUENCE [LARGE SCALE GENOMIC DNA]</scope>
    <source>
        <strain evidence="14 15">DSM 24790</strain>
    </source>
</reference>
<comment type="subcellular location">
    <subcellularLocation>
        <location evidence="1 12">Cytoplasm</location>
    </subcellularLocation>
</comment>
<dbReference type="FunFam" id="3.65.10.10:FF:000001">
    <property type="entry name" value="UDP-N-acetylglucosamine 1-carboxyvinyltransferase"/>
    <property type="match status" value="1"/>
</dbReference>
<dbReference type="Gene3D" id="3.65.10.10">
    <property type="entry name" value="Enolpyruvate transferase domain"/>
    <property type="match status" value="2"/>
</dbReference>
<keyword evidence="5 12" id="KW-0808">Transferase</keyword>
<evidence type="ECO:0000256" key="7">
    <source>
        <dbReference type="ARBA" id="ARBA00022984"/>
    </source>
</evidence>
<dbReference type="EC" id="2.5.1.7" evidence="12"/>